<name>A0A2S7IH88_9BACT</name>
<evidence type="ECO:0008006" key="3">
    <source>
        <dbReference type="Google" id="ProtNLM"/>
    </source>
</evidence>
<gene>
    <name evidence="1" type="ORF">C5O19_21165</name>
</gene>
<dbReference type="Gene3D" id="3.40.50.300">
    <property type="entry name" value="P-loop containing nucleotide triphosphate hydrolases"/>
    <property type="match status" value="1"/>
</dbReference>
<keyword evidence="2" id="KW-1185">Reference proteome</keyword>
<reference evidence="2" key="1">
    <citation type="submission" date="2018-02" db="EMBL/GenBank/DDBJ databases">
        <title>Genome sequencing of Solimonas sp. HR-BB.</title>
        <authorList>
            <person name="Lee Y."/>
            <person name="Jeon C.O."/>
        </authorList>
    </citation>
    <scope>NUCLEOTIDE SEQUENCE [LARGE SCALE GENOMIC DNA]</scope>
    <source>
        <strain evidence="2">HR-U</strain>
    </source>
</reference>
<accession>A0A2S7IH88</accession>
<dbReference type="RefSeq" id="WP_104715375.1">
    <property type="nucleotide sequence ID" value="NZ_PTRA01000005.1"/>
</dbReference>
<proteinExistence type="predicted"/>
<dbReference type="EMBL" id="PTRA01000005">
    <property type="protein sequence ID" value="PQA55056.1"/>
    <property type="molecule type" value="Genomic_DNA"/>
</dbReference>
<organism evidence="1 2">
    <name type="scientific">Siphonobacter curvatus</name>
    <dbReference type="NCBI Taxonomy" id="2094562"/>
    <lineage>
        <taxon>Bacteria</taxon>
        <taxon>Pseudomonadati</taxon>
        <taxon>Bacteroidota</taxon>
        <taxon>Cytophagia</taxon>
        <taxon>Cytophagales</taxon>
        <taxon>Cytophagaceae</taxon>
        <taxon>Siphonobacter</taxon>
    </lineage>
</organism>
<protein>
    <recommendedName>
        <fullName evidence="3">Zeta toxin</fullName>
    </recommendedName>
</protein>
<dbReference type="InterPro" id="IPR027417">
    <property type="entry name" value="P-loop_NTPase"/>
</dbReference>
<dbReference type="AlphaFoldDB" id="A0A2S7IH88"/>
<evidence type="ECO:0000313" key="2">
    <source>
        <dbReference type="Proteomes" id="UP000239590"/>
    </source>
</evidence>
<comment type="caution">
    <text evidence="1">The sequence shown here is derived from an EMBL/GenBank/DDBJ whole genome shotgun (WGS) entry which is preliminary data.</text>
</comment>
<sequence>MIMYLIAGPPGIGKSTNGKAFIPAGVPIIDHDLAAYQYKKRGFTDSQDAASLASNQRVQSFLALQQDFALELNLGFASHYGFLKSLARYNPSNRIHLVLFFTDDANLCLDRAAIRFLNGGHEVKAEALRKCIRTHYHF</sequence>
<evidence type="ECO:0000313" key="1">
    <source>
        <dbReference type="EMBL" id="PQA55056.1"/>
    </source>
</evidence>
<dbReference type="Proteomes" id="UP000239590">
    <property type="component" value="Unassembled WGS sequence"/>
</dbReference>
<dbReference type="OrthoDB" id="9791543at2"/>
<dbReference type="SUPFAM" id="SSF52540">
    <property type="entry name" value="P-loop containing nucleoside triphosphate hydrolases"/>
    <property type="match status" value="1"/>
</dbReference>